<dbReference type="Proteomes" id="UP000188342">
    <property type="component" value="Unassembled WGS sequence"/>
</dbReference>
<protein>
    <submittedName>
        <fullName evidence="1">Uncharacterized protein</fullName>
    </submittedName>
</protein>
<evidence type="ECO:0000313" key="1">
    <source>
        <dbReference type="EMBL" id="SJN17688.1"/>
    </source>
</evidence>
<gene>
    <name evidence="1" type="ORF">FM114_01130</name>
</gene>
<name>A0A1R4ICZ8_9ACTN</name>
<reference evidence="1 2" key="1">
    <citation type="submission" date="2017-02" db="EMBL/GenBank/DDBJ databases">
        <authorList>
            <person name="Peterson S.W."/>
        </authorList>
    </citation>
    <scope>NUCLEOTIDE SEQUENCE [LARGE SCALE GENOMIC DNA]</scope>
    <source>
        <strain evidence="1 2">LSP_Lj1</strain>
    </source>
</reference>
<keyword evidence="2" id="KW-1185">Reference proteome</keyword>
<organism evidence="1 2">
    <name type="scientific">Luteococcus japonicus LSP_Lj1</name>
    <dbReference type="NCBI Taxonomy" id="1255658"/>
    <lineage>
        <taxon>Bacteria</taxon>
        <taxon>Bacillati</taxon>
        <taxon>Actinomycetota</taxon>
        <taxon>Actinomycetes</taxon>
        <taxon>Propionibacteriales</taxon>
        <taxon>Propionibacteriaceae</taxon>
        <taxon>Luteococcus</taxon>
    </lineage>
</organism>
<dbReference type="EMBL" id="FUKQ01000006">
    <property type="protein sequence ID" value="SJN17688.1"/>
    <property type="molecule type" value="Genomic_DNA"/>
</dbReference>
<proteinExistence type="predicted"/>
<evidence type="ECO:0000313" key="2">
    <source>
        <dbReference type="Proteomes" id="UP000188342"/>
    </source>
</evidence>
<accession>A0A1R4ICZ8</accession>
<dbReference type="AlphaFoldDB" id="A0A1R4ICZ8"/>
<sequence>MFLRAHGYDRWRSNVWVGIDGDSFPVDVLFDDLPLAVEVMSWAFHGNRENFQRDNDKIAGLVGAGWVYFPVTWRMLDDDERLTRTFAHAWDSAALVSLDQARRVRDTVTELGLPDRD</sequence>